<organism evidence="2 3">
    <name type="scientific">Phocaeicola vulgatus</name>
    <name type="common">Bacteroides vulgatus</name>
    <dbReference type="NCBI Taxonomy" id="821"/>
    <lineage>
        <taxon>Bacteria</taxon>
        <taxon>Pseudomonadati</taxon>
        <taxon>Bacteroidota</taxon>
        <taxon>Bacteroidia</taxon>
        <taxon>Bacteroidales</taxon>
        <taxon>Bacteroidaceae</taxon>
        <taxon>Phocaeicola</taxon>
    </lineage>
</organism>
<proteinExistence type="predicted"/>
<evidence type="ECO:0000259" key="1">
    <source>
        <dbReference type="Pfam" id="PF25164"/>
    </source>
</evidence>
<protein>
    <recommendedName>
        <fullName evidence="1">Competence protein CoiA-like N-terminal domain-containing protein</fullName>
    </recommendedName>
</protein>
<feature type="domain" description="Competence protein CoiA-like N-terminal" evidence="1">
    <location>
        <begin position="27"/>
        <end position="61"/>
    </location>
</feature>
<comment type="caution">
    <text evidence="2">The sequence shown here is derived from an EMBL/GenBank/DDBJ whole genome shotgun (WGS) entry which is preliminary data.</text>
</comment>
<reference evidence="2 3" key="1">
    <citation type="journal article" date="2019" name="Nat. Med.">
        <title>A library of human gut bacterial isolates paired with longitudinal multiomics data enables mechanistic microbiome research.</title>
        <authorList>
            <person name="Poyet M."/>
            <person name="Groussin M."/>
            <person name="Gibbons S.M."/>
            <person name="Avila-Pacheco J."/>
            <person name="Jiang X."/>
            <person name="Kearney S.M."/>
            <person name="Perrotta A.R."/>
            <person name="Berdy B."/>
            <person name="Zhao S."/>
            <person name="Lieberman T.D."/>
            <person name="Swanson P.K."/>
            <person name="Smith M."/>
            <person name="Roesemann S."/>
            <person name="Alexander J.E."/>
            <person name="Rich S.A."/>
            <person name="Livny J."/>
            <person name="Vlamakis H."/>
            <person name="Clish C."/>
            <person name="Bullock K."/>
            <person name="Deik A."/>
            <person name="Scott J."/>
            <person name="Pierce K.A."/>
            <person name="Xavier R.J."/>
            <person name="Alm E.J."/>
        </authorList>
    </citation>
    <scope>NUCLEOTIDE SEQUENCE [LARGE SCALE GENOMIC DNA]</scope>
    <source>
        <strain evidence="2 3">BIOML-A5</strain>
    </source>
</reference>
<dbReference type="RefSeq" id="WP_117945921.1">
    <property type="nucleotide sequence ID" value="NZ_JBCHHH010000005.1"/>
</dbReference>
<evidence type="ECO:0000313" key="3">
    <source>
        <dbReference type="Proteomes" id="UP000441522"/>
    </source>
</evidence>
<evidence type="ECO:0000313" key="2">
    <source>
        <dbReference type="EMBL" id="KAB3854771.1"/>
    </source>
</evidence>
<name>A0A6I0H0S9_PHOVU</name>
<dbReference type="Proteomes" id="UP000441522">
    <property type="component" value="Unassembled WGS sequence"/>
</dbReference>
<sequence length="355" mass="42370">MKYSHTYQHFALNTDNCIINIKDVDYSGEPYFCPHCHNEMIAKRGNIRQWHFAHKADKCSYDKYLHSIAEIMIMNWFNQKEHIILSMDNYEKCNKYDNCVFHDEKNCKRAKRVQFDLKTYYSKCIQEHRYGNFIADLYCENKINPNLPIFIEIFVTHECSQEKKKSGIRIIELSIQSEEDILNIVDSTNLNECERVKLYNFRRKEISVEDFVQPFQKYILHHTLKSYVERDTFTCRNYNHQRKGIYEISMPYDDCIPYFFNSGGLYTIGKVKAYCDGYLKKDCQLCKWQAEDMSGSKFCKLYKKCGNPKYCNDNDVSKCSMFRENTQVINDAISDFNEYQKNDSVDIWNIDTPYN</sequence>
<dbReference type="AlphaFoldDB" id="A0A6I0H0S9"/>
<accession>A0A6I0H0S9</accession>
<dbReference type="Pfam" id="PF25164">
    <property type="entry name" value="CoiA_N"/>
    <property type="match status" value="1"/>
</dbReference>
<gene>
    <name evidence="2" type="ORF">GAS29_13960</name>
</gene>
<dbReference type="EMBL" id="WCWW01000031">
    <property type="protein sequence ID" value="KAB3854771.1"/>
    <property type="molecule type" value="Genomic_DNA"/>
</dbReference>
<dbReference type="InterPro" id="IPR057253">
    <property type="entry name" value="CoiA-like_N"/>
</dbReference>